<dbReference type="EMBL" id="PDSK01000023">
    <property type="protein sequence ID" value="PIE36181.1"/>
    <property type="molecule type" value="Genomic_DNA"/>
</dbReference>
<dbReference type="InterPro" id="IPR011662">
    <property type="entry name" value="Secretin/TonB_short_N"/>
</dbReference>
<dbReference type="NCBIfam" id="TIGR02515">
    <property type="entry name" value="IV_pilus_PilQ"/>
    <property type="match status" value="1"/>
</dbReference>
<dbReference type="InterPro" id="IPR001775">
    <property type="entry name" value="GspD/PilQ"/>
</dbReference>
<dbReference type="InterPro" id="IPR004846">
    <property type="entry name" value="T2SS/T3SS_dom"/>
</dbReference>
<evidence type="ECO:0000313" key="10">
    <source>
        <dbReference type="EMBL" id="PIE36181.1"/>
    </source>
</evidence>
<comment type="caution">
    <text evidence="10">The sequence shown here is derived from an EMBL/GenBank/DDBJ whole genome shotgun (WGS) entry which is preliminary data.</text>
</comment>
<keyword evidence="4" id="KW-0653">Protein transport</keyword>
<evidence type="ECO:0000313" key="11">
    <source>
        <dbReference type="Proteomes" id="UP000230821"/>
    </source>
</evidence>
<accession>A0A2G6KKK3</accession>
<proteinExistence type="inferred from homology"/>
<sequence length="859" mass="93357">MMEKGQNMLSREMIFCAIFIMVVAIFGCAHPEVEQMGTVSGEAEVQNSVSNISTISTERLFGKMRITIEADSELSYTAFKLNDPLRLVLDLPNMDTSKVSEISYQDAFPLTHITPFRFTDGGTVNSRIEIALSRLVPYQVFSDANRLFIDLETPMQESDLASGPSSSIPPGFEELTPVSSTTKTPLRAEAPVPVVINAKPNGVQPLSTGTVSLIQPVSQSQTGTLPTVQIEQPPQRVGNVSPLPVITGDAAGAVIQDLHLLKSENATNLVISSDVLPEFEIKRSQNPARLTIDLKQSNLPAGAEKVVSPDGVDSTVKQARLFQLRRSPDGSDNVVRILVDLLRPTAHEVSTEPGKLVVKLQNQKVFSQTGMTGMDGVVEVPLTTGIEAVLDGDEVRDDDDAFVASEPTIRAPKTGDEEEYKGQPISLHFQEADVLDVLQVIAEVSGLNLVVHPEVSGTVTVHLTNIPWDQALDIILKMNDLSVEIEGTILRVAQASVFQDEIAQRISQQQQQIQARKIQEELEPLETKLITINFADPESIVEVIDEYFAGSLETDEQDERRGTITVDSRTKTLIIQDTADNITQIEQIVETLDRRTPQVMIEAKIVTLSTLYVKELGIQWLGNFNVDSAHGNSLPFRWPFSVNSQSSGGADSGFGVNLPGLSTDYGGTTGWLRFGSIDDVFTLFAKIDAAEVDNKGKTLSQPKVFTQDNVAATVTSQQTRTVPAFGDNTESTTVTAPLSLSVTPRISNDGYITMIVNVNNTRFVDSGDTLSTTGETLTSQVTVKDGSTVVVGGIFVTNDQDNFAGVPGLHKIPIIGHLFKSTTPHSKSQSELLVFLTPRILDRNVVNEEAQSSDVSLSY</sequence>
<dbReference type="PANTHER" id="PTHR30604">
    <property type="entry name" value="PROTEIN TRANSPORT PROTEIN HOFQ"/>
    <property type="match status" value="1"/>
</dbReference>
<reference evidence="10 11" key="1">
    <citation type="submission" date="2017-10" db="EMBL/GenBank/DDBJ databases">
        <title>Novel microbial diversity and functional potential in the marine mammal oral microbiome.</title>
        <authorList>
            <person name="Dudek N.K."/>
            <person name="Sun C.L."/>
            <person name="Burstein D."/>
            <person name="Kantor R.S."/>
            <person name="Aliaga Goltsman D.S."/>
            <person name="Bik E.M."/>
            <person name="Thomas B.C."/>
            <person name="Banfield J.F."/>
            <person name="Relman D.A."/>
        </authorList>
    </citation>
    <scope>NUCLEOTIDE SEQUENCE [LARGE SCALE GENOMIC DNA]</scope>
    <source>
        <strain evidence="10">DOLJORAL78_47_16</strain>
    </source>
</reference>
<evidence type="ECO:0000256" key="5">
    <source>
        <dbReference type="ARBA" id="ARBA00023136"/>
    </source>
</evidence>
<dbReference type="PANTHER" id="PTHR30604:SF1">
    <property type="entry name" value="DNA UTILIZATION PROTEIN HOFQ"/>
    <property type="match status" value="1"/>
</dbReference>
<keyword evidence="3" id="KW-0732">Signal</keyword>
<dbReference type="Pfam" id="PF00263">
    <property type="entry name" value="Secretin"/>
    <property type="match status" value="1"/>
</dbReference>
<evidence type="ECO:0000256" key="3">
    <source>
        <dbReference type="ARBA" id="ARBA00022729"/>
    </source>
</evidence>
<evidence type="ECO:0000259" key="9">
    <source>
        <dbReference type="SMART" id="SM00965"/>
    </source>
</evidence>
<dbReference type="Proteomes" id="UP000230821">
    <property type="component" value="Unassembled WGS sequence"/>
</dbReference>
<protein>
    <recommendedName>
        <fullName evidence="9">Secretin/TonB short N-terminal domain-containing protein</fullName>
    </recommendedName>
</protein>
<evidence type="ECO:0000256" key="1">
    <source>
        <dbReference type="ARBA" id="ARBA00004370"/>
    </source>
</evidence>
<evidence type="ECO:0000256" key="4">
    <source>
        <dbReference type="ARBA" id="ARBA00022927"/>
    </source>
</evidence>
<dbReference type="InterPro" id="IPR038591">
    <property type="entry name" value="NolW-like_sf"/>
</dbReference>
<dbReference type="Gene3D" id="3.30.1370.130">
    <property type="match status" value="1"/>
</dbReference>
<dbReference type="InterPro" id="IPR051808">
    <property type="entry name" value="Type_IV_pilus_biogenesis"/>
</dbReference>
<evidence type="ECO:0000256" key="8">
    <source>
        <dbReference type="RuleBase" id="RU004004"/>
    </source>
</evidence>
<organism evidence="10 11">
    <name type="scientific">candidate division KSB3 bacterium</name>
    <dbReference type="NCBI Taxonomy" id="2044937"/>
    <lineage>
        <taxon>Bacteria</taxon>
        <taxon>candidate division KSB3</taxon>
    </lineage>
</organism>
<evidence type="ECO:0000256" key="6">
    <source>
        <dbReference type="ARBA" id="ARBA00023237"/>
    </source>
</evidence>
<gene>
    <name evidence="10" type="ORF">CSA56_01100</name>
</gene>
<dbReference type="PRINTS" id="PR00811">
    <property type="entry name" value="BCTERIALGSPD"/>
</dbReference>
<dbReference type="Pfam" id="PF07660">
    <property type="entry name" value="STN"/>
    <property type="match status" value="1"/>
</dbReference>
<comment type="subcellular location">
    <subcellularLocation>
        <location evidence="8">Cell outer membrane</location>
    </subcellularLocation>
    <subcellularLocation>
        <location evidence="1">Membrane</location>
    </subcellularLocation>
</comment>
<evidence type="ECO:0000256" key="2">
    <source>
        <dbReference type="ARBA" id="ARBA00022448"/>
    </source>
</evidence>
<dbReference type="Pfam" id="PF03958">
    <property type="entry name" value="Secretin_N"/>
    <property type="match status" value="1"/>
</dbReference>
<dbReference type="GO" id="GO:0009306">
    <property type="term" value="P:protein secretion"/>
    <property type="evidence" value="ECO:0007669"/>
    <property type="project" value="InterPro"/>
</dbReference>
<dbReference type="InterPro" id="IPR005644">
    <property type="entry name" value="NolW-like"/>
</dbReference>
<dbReference type="SMART" id="SM00965">
    <property type="entry name" value="STN"/>
    <property type="match status" value="1"/>
</dbReference>
<keyword evidence="2 8" id="KW-0813">Transport</keyword>
<dbReference type="InterPro" id="IPR021731">
    <property type="entry name" value="AMIN_dom"/>
</dbReference>
<dbReference type="Gene3D" id="2.60.40.3500">
    <property type="match status" value="2"/>
</dbReference>
<dbReference type="Pfam" id="PF11741">
    <property type="entry name" value="AMIN"/>
    <property type="match status" value="2"/>
</dbReference>
<keyword evidence="5" id="KW-0472">Membrane</keyword>
<dbReference type="InterPro" id="IPR013355">
    <property type="entry name" value="Pilus_4_PilQ"/>
</dbReference>
<evidence type="ECO:0000256" key="7">
    <source>
        <dbReference type="RuleBase" id="RU004003"/>
    </source>
</evidence>
<dbReference type="PROSITE" id="PS51257">
    <property type="entry name" value="PROKAR_LIPOPROTEIN"/>
    <property type="match status" value="1"/>
</dbReference>
<dbReference type="AlphaFoldDB" id="A0A2G6KKK3"/>
<dbReference type="Gene3D" id="3.30.1370.120">
    <property type="match status" value="1"/>
</dbReference>
<feature type="domain" description="Secretin/TonB short N-terminal" evidence="9">
    <location>
        <begin position="447"/>
        <end position="495"/>
    </location>
</feature>
<comment type="similarity">
    <text evidence="7">Belongs to the bacterial secretin family.</text>
</comment>
<name>A0A2G6KKK3_9BACT</name>
<keyword evidence="6" id="KW-0998">Cell outer membrane</keyword>
<dbReference type="GO" id="GO:0009279">
    <property type="term" value="C:cell outer membrane"/>
    <property type="evidence" value="ECO:0007669"/>
    <property type="project" value="UniProtKB-SubCell"/>
</dbReference>